<protein>
    <submittedName>
        <fullName evidence="4">Carbohydrate-binding module family 48 protein</fullName>
    </submittedName>
</protein>
<accession>A0A2H3JY23</accession>
<evidence type="ECO:0000313" key="4">
    <source>
        <dbReference type="EMBL" id="PCH41624.1"/>
    </source>
</evidence>
<evidence type="ECO:0000256" key="1">
    <source>
        <dbReference type="ARBA" id="ARBA00010926"/>
    </source>
</evidence>
<comment type="similarity">
    <text evidence="1">Belongs to the 5'-AMP-activated protein kinase beta subunit family.</text>
</comment>
<evidence type="ECO:0000256" key="2">
    <source>
        <dbReference type="SAM" id="MobiDB-lite"/>
    </source>
</evidence>
<gene>
    <name evidence="4" type="ORF">WOLCODRAFT_163265</name>
</gene>
<evidence type="ECO:0000259" key="3">
    <source>
        <dbReference type="Pfam" id="PF16561"/>
    </source>
</evidence>
<dbReference type="GO" id="GO:0005634">
    <property type="term" value="C:nucleus"/>
    <property type="evidence" value="ECO:0007669"/>
    <property type="project" value="TreeGrafter"/>
</dbReference>
<proteinExistence type="inferred from homology"/>
<feature type="compositionally biased region" description="Low complexity" evidence="2">
    <location>
        <begin position="145"/>
        <end position="175"/>
    </location>
</feature>
<dbReference type="Gene3D" id="2.60.40.10">
    <property type="entry name" value="Immunoglobulins"/>
    <property type="match status" value="1"/>
</dbReference>
<name>A0A2H3JY23_WOLCO</name>
<feature type="compositionally biased region" description="Basic and acidic residues" evidence="2">
    <location>
        <begin position="345"/>
        <end position="357"/>
    </location>
</feature>
<dbReference type="GO" id="GO:0007165">
    <property type="term" value="P:signal transduction"/>
    <property type="evidence" value="ECO:0007669"/>
    <property type="project" value="TreeGrafter"/>
</dbReference>
<dbReference type="STRING" id="742152.A0A2H3JY23"/>
<dbReference type="InterPro" id="IPR032640">
    <property type="entry name" value="AMPK1_CBM"/>
</dbReference>
<dbReference type="Proteomes" id="UP000218811">
    <property type="component" value="Unassembled WGS sequence"/>
</dbReference>
<dbReference type="GO" id="GO:0031588">
    <property type="term" value="C:nucleotide-activated protein kinase complex"/>
    <property type="evidence" value="ECO:0007669"/>
    <property type="project" value="TreeGrafter"/>
</dbReference>
<keyword evidence="5" id="KW-1185">Reference proteome</keyword>
<dbReference type="GO" id="GO:0005737">
    <property type="term" value="C:cytoplasm"/>
    <property type="evidence" value="ECO:0007669"/>
    <property type="project" value="TreeGrafter"/>
</dbReference>
<dbReference type="InterPro" id="IPR014756">
    <property type="entry name" value="Ig_E-set"/>
</dbReference>
<dbReference type="PANTHER" id="PTHR10343">
    <property type="entry name" value="5'-AMP-ACTIVATED PROTEIN KINASE , BETA SUBUNIT"/>
    <property type="match status" value="1"/>
</dbReference>
<feature type="compositionally biased region" description="Low complexity" evidence="2">
    <location>
        <begin position="334"/>
        <end position="344"/>
    </location>
</feature>
<feature type="compositionally biased region" description="Low complexity" evidence="2">
    <location>
        <begin position="268"/>
        <end position="300"/>
    </location>
</feature>
<sequence length="376" mass="39033">MSDMHEVRFRWPHGNASDVIVTGSFDEWSRSLHLARSADGSFEGAARVPWGTKVIYKFIVDGRWTTNESEPIENDDGGNPNNVHVVPEKLTSAEEPKTMTETVAELADTAKETAVSMVEAIAPDTTTNPAPDAIESPAPAVNADVEPASAAESAPVPIATSSASASEPAQSEQSTPSDEITAEAILPHHAPGSPDPVAPIVPIHILPLEPLQPESDTVPGSAIASDSTNPNGEASGTDEAEKPSTHAPAGENGVDDTARSSTPKPNGTATSTASTTPQKAATPSTSPTTSPKTPSNTSATLAANGSPNGVGKGSPASPSKEKHKRFPSLRRQPSSTDTSVTSGDSSHDLKKKDETPRPKRLSIFGRFRSMFGSSGN</sequence>
<dbReference type="SUPFAM" id="SSF81296">
    <property type="entry name" value="E set domains"/>
    <property type="match status" value="1"/>
</dbReference>
<evidence type="ECO:0000313" key="5">
    <source>
        <dbReference type="Proteomes" id="UP000218811"/>
    </source>
</evidence>
<organism evidence="4 5">
    <name type="scientific">Wolfiporia cocos (strain MD-104)</name>
    <name type="common">Brown rot fungus</name>
    <dbReference type="NCBI Taxonomy" id="742152"/>
    <lineage>
        <taxon>Eukaryota</taxon>
        <taxon>Fungi</taxon>
        <taxon>Dikarya</taxon>
        <taxon>Basidiomycota</taxon>
        <taxon>Agaricomycotina</taxon>
        <taxon>Agaricomycetes</taxon>
        <taxon>Polyporales</taxon>
        <taxon>Phaeolaceae</taxon>
        <taxon>Wolfiporia</taxon>
    </lineage>
</organism>
<dbReference type="InterPro" id="IPR050827">
    <property type="entry name" value="CRP1_MDG1_kinase"/>
</dbReference>
<dbReference type="OrthoDB" id="5873279at2759"/>
<dbReference type="GO" id="GO:0019901">
    <property type="term" value="F:protein kinase binding"/>
    <property type="evidence" value="ECO:0007669"/>
    <property type="project" value="TreeGrafter"/>
</dbReference>
<dbReference type="Pfam" id="PF16561">
    <property type="entry name" value="AMPK1_CBM"/>
    <property type="match status" value="1"/>
</dbReference>
<dbReference type="CDD" id="cd02859">
    <property type="entry name" value="E_set_AMPKbeta_like_N"/>
    <property type="match status" value="1"/>
</dbReference>
<feature type="region of interest" description="Disordered" evidence="2">
    <location>
        <begin position="143"/>
        <end position="376"/>
    </location>
</feature>
<dbReference type="AlphaFoldDB" id="A0A2H3JY23"/>
<dbReference type="OMA" id="WPHAGAS"/>
<feature type="compositionally biased region" description="Polar residues" evidence="2">
    <location>
        <begin position="224"/>
        <end position="234"/>
    </location>
</feature>
<dbReference type="InterPro" id="IPR013783">
    <property type="entry name" value="Ig-like_fold"/>
</dbReference>
<dbReference type="EMBL" id="KB468113">
    <property type="protein sequence ID" value="PCH41624.1"/>
    <property type="molecule type" value="Genomic_DNA"/>
</dbReference>
<feature type="domain" description="AMP-activated protein kinase glycogen-binding" evidence="3">
    <location>
        <begin position="6"/>
        <end position="88"/>
    </location>
</feature>
<dbReference type="PANTHER" id="PTHR10343:SF84">
    <property type="entry name" value="5'-AMP-ACTIVATED PROTEIN KINASE SUBUNIT BETA-1"/>
    <property type="match status" value="1"/>
</dbReference>
<reference evidence="4 5" key="1">
    <citation type="journal article" date="2012" name="Science">
        <title>The Paleozoic origin of enzymatic lignin decomposition reconstructed from 31 fungal genomes.</title>
        <authorList>
            <person name="Floudas D."/>
            <person name="Binder M."/>
            <person name="Riley R."/>
            <person name="Barry K."/>
            <person name="Blanchette R.A."/>
            <person name="Henrissat B."/>
            <person name="Martinez A.T."/>
            <person name="Otillar R."/>
            <person name="Spatafora J.W."/>
            <person name="Yadav J.S."/>
            <person name="Aerts A."/>
            <person name="Benoit I."/>
            <person name="Boyd A."/>
            <person name="Carlson A."/>
            <person name="Copeland A."/>
            <person name="Coutinho P.M."/>
            <person name="de Vries R.P."/>
            <person name="Ferreira P."/>
            <person name="Findley K."/>
            <person name="Foster B."/>
            <person name="Gaskell J."/>
            <person name="Glotzer D."/>
            <person name="Gorecki P."/>
            <person name="Heitman J."/>
            <person name="Hesse C."/>
            <person name="Hori C."/>
            <person name="Igarashi K."/>
            <person name="Jurgens J.A."/>
            <person name="Kallen N."/>
            <person name="Kersten P."/>
            <person name="Kohler A."/>
            <person name="Kuees U."/>
            <person name="Kumar T.K.A."/>
            <person name="Kuo A."/>
            <person name="LaButti K."/>
            <person name="Larrondo L.F."/>
            <person name="Lindquist E."/>
            <person name="Ling A."/>
            <person name="Lombard V."/>
            <person name="Lucas S."/>
            <person name="Lundell T."/>
            <person name="Martin R."/>
            <person name="McLaughlin D.J."/>
            <person name="Morgenstern I."/>
            <person name="Morin E."/>
            <person name="Murat C."/>
            <person name="Nagy L.G."/>
            <person name="Nolan M."/>
            <person name="Ohm R.A."/>
            <person name="Patyshakuliyeva A."/>
            <person name="Rokas A."/>
            <person name="Ruiz-Duenas F.J."/>
            <person name="Sabat G."/>
            <person name="Salamov A."/>
            <person name="Samejima M."/>
            <person name="Schmutz J."/>
            <person name="Slot J.C."/>
            <person name="St John F."/>
            <person name="Stenlid J."/>
            <person name="Sun H."/>
            <person name="Sun S."/>
            <person name="Syed K."/>
            <person name="Tsang A."/>
            <person name="Wiebenga A."/>
            <person name="Young D."/>
            <person name="Pisabarro A."/>
            <person name="Eastwood D.C."/>
            <person name="Martin F."/>
            <person name="Cullen D."/>
            <person name="Grigoriev I.V."/>
            <person name="Hibbett D.S."/>
        </authorList>
    </citation>
    <scope>NUCLEOTIDE SEQUENCE [LARGE SCALE GENOMIC DNA]</scope>
    <source>
        <strain evidence="4 5">MD-104</strain>
    </source>
</reference>